<dbReference type="GO" id="GO:0015188">
    <property type="term" value="F:L-isoleucine transmembrane transporter activity"/>
    <property type="evidence" value="ECO:0007669"/>
    <property type="project" value="TreeGrafter"/>
</dbReference>
<protein>
    <submittedName>
        <fullName evidence="6">ABC transporter ATP-binding protein</fullName>
    </submittedName>
</protein>
<organism evidence="6 7">
    <name type="scientific">Rhodopseudomonas palustris</name>
    <dbReference type="NCBI Taxonomy" id="1076"/>
    <lineage>
        <taxon>Bacteria</taxon>
        <taxon>Pseudomonadati</taxon>
        <taxon>Pseudomonadota</taxon>
        <taxon>Alphaproteobacteria</taxon>
        <taxon>Hyphomicrobiales</taxon>
        <taxon>Nitrobacteraceae</taxon>
        <taxon>Rhodopseudomonas</taxon>
    </lineage>
</organism>
<dbReference type="Pfam" id="PF00005">
    <property type="entry name" value="ABC_tran"/>
    <property type="match status" value="1"/>
</dbReference>
<dbReference type="AlphaFoldDB" id="A0A323URG3"/>
<dbReference type="InterPro" id="IPR051120">
    <property type="entry name" value="ABC_AA/LPS_Transport"/>
</dbReference>
<dbReference type="InterPro" id="IPR003439">
    <property type="entry name" value="ABC_transporter-like_ATP-bd"/>
</dbReference>
<dbReference type="GO" id="GO:0042941">
    <property type="term" value="P:D-alanine transmembrane transport"/>
    <property type="evidence" value="ECO:0007669"/>
    <property type="project" value="TreeGrafter"/>
</dbReference>
<comment type="caution">
    <text evidence="6">The sequence shown here is derived from an EMBL/GenBank/DDBJ whole genome shotgun (WGS) entry which is preliminary data.</text>
</comment>
<dbReference type="InterPro" id="IPR027417">
    <property type="entry name" value="P-loop_NTPase"/>
</dbReference>
<dbReference type="GO" id="GO:0005304">
    <property type="term" value="F:L-valine transmembrane transporter activity"/>
    <property type="evidence" value="ECO:0007669"/>
    <property type="project" value="TreeGrafter"/>
</dbReference>
<sequence>MSAQAPLLALDNVSKSFGGLRVIRELSFSVARGQTVGLIGPNGAGKTTAFNMVSGVFRPDSGAVSFDGRDITNMASRRRIGLGIARSFQNVRLMQHLTVWENLLVGQHVRAAGLLNLLTPFRLIPNHRWRREVVAALDEMGLGAYADATVSELPYGIRKRIDLVRATLAGASLLMLDEPAAGLNPVETQALTAHLEALKARGITLLIVEHDMHFVDTICDHVVVLNFGSKIAEGPLSVVQHDAVVRTAYLGAEQAA</sequence>
<dbReference type="CDD" id="cd03219">
    <property type="entry name" value="ABC_Mj1267_LivG_branched"/>
    <property type="match status" value="1"/>
</dbReference>
<dbReference type="SUPFAM" id="SSF52540">
    <property type="entry name" value="P-loop containing nucleoside triphosphate hydrolases"/>
    <property type="match status" value="1"/>
</dbReference>
<dbReference type="PANTHER" id="PTHR45772:SF7">
    <property type="entry name" value="AMINO ACID ABC TRANSPORTER ATP-BINDING PROTEIN"/>
    <property type="match status" value="1"/>
</dbReference>
<dbReference type="GO" id="GO:0015192">
    <property type="term" value="F:L-phenylalanine transmembrane transporter activity"/>
    <property type="evidence" value="ECO:0007669"/>
    <property type="project" value="TreeGrafter"/>
</dbReference>
<dbReference type="OrthoDB" id="9779872at2"/>
<evidence type="ECO:0000256" key="4">
    <source>
        <dbReference type="ARBA" id="ARBA00024722"/>
    </source>
</evidence>
<feature type="domain" description="ABC transporter" evidence="5">
    <location>
        <begin position="8"/>
        <end position="252"/>
    </location>
</feature>
<dbReference type="GO" id="GO:1903806">
    <property type="term" value="P:L-isoleucine import across plasma membrane"/>
    <property type="evidence" value="ECO:0007669"/>
    <property type="project" value="TreeGrafter"/>
</dbReference>
<dbReference type="GO" id="GO:0005524">
    <property type="term" value="F:ATP binding"/>
    <property type="evidence" value="ECO:0007669"/>
    <property type="project" value="UniProtKB-KW"/>
</dbReference>
<evidence type="ECO:0000313" key="7">
    <source>
        <dbReference type="Proteomes" id="UP000248134"/>
    </source>
</evidence>
<comment type="function">
    <text evidence="4">Involved in beta-(1--&gt;2)glucan export. Transmembrane domains (TMD) form a pore in the inner membrane and the ATP-binding domain (NBD) is responsible for energy generation.</text>
</comment>
<name>A0A323URG3_RHOPL</name>
<dbReference type="GO" id="GO:1903805">
    <property type="term" value="P:L-valine import across plasma membrane"/>
    <property type="evidence" value="ECO:0007669"/>
    <property type="project" value="TreeGrafter"/>
</dbReference>
<evidence type="ECO:0000256" key="2">
    <source>
        <dbReference type="ARBA" id="ARBA00022741"/>
    </source>
</evidence>
<dbReference type="RefSeq" id="WP_110786358.1">
    <property type="nucleotide sequence ID" value="NZ_QKQS01000023.1"/>
</dbReference>
<keyword evidence="3 6" id="KW-0067">ATP-binding</keyword>
<evidence type="ECO:0000256" key="1">
    <source>
        <dbReference type="ARBA" id="ARBA00022448"/>
    </source>
</evidence>
<evidence type="ECO:0000313" key="6">
    <source>
        <dbReference type="EMBL" id="PZA10248.1"/>
    </source>
</evidence>
<keyword evidence="1" id="KW-0813">Transport</keyword>
<dbReference type="GO" id="GO:0016887">
    <property type="term" value="F:ATP hydrolysis activity"/>
    <property type="evidence" value="ECO:0007669"/>
    <property type="project" value="InterPro"/>
</dbReference>
<dbReference type="GO" id="GO:0015808">
    <property type="term" value="P:L-alanine transport"/>
    <property type="evidence" value="ECO:0007669"/>
    <property type="project" value="TreeGrafter"/>
</dbReference>
<accession>A0A323URG3</accession>
<dbReference type="Gene3D" id="3.40.50.300">
    <property type="entry name" value="P-loop containing nucleotide triphosphate hydrolases"/>
    <property type="match status" value="1"/>
</dbReference>
<dbReference type="PROSITE" id="PS50893">
    <property type="entry name" value="ABC_TRANSPORTER_2"/>
    <property type="match status" value="1"/>
</dbReference>
<gene>
    <name evidence="6" type="ORF">DNX69_12680</name>
</gene>
<proteinExistence type="predicted"/>
<reference evidence="6 7" key="1">
    <citation type="submission" date="2018-06" db="EMBL/GenBank/DDBJ databases">
        <title>Draft Whole-Genome Sequence of the purple photosynthetic bacterium Rhodospeudomonas palustris XCP.</title>
        <authorList>
            <person name="Rayyan A."/>
            <person name="Meyer T.E."/>
            <person name="Kyndt J.A."/>
        </authorList>
    </citation>
    <scope>NUCLEOTIDE SEQUENCE [LARGE SCALE GENOMIC DNA]</scope>
    <source>
        <strain evidence="6 7">XCP</strain>
    </source>
</reference>
<evidence type="ECO:0000256" key="3">
    <source>
        <dbReference type="ARBA" id="ARBA00022840"/>
    </source>
</evidence>
<dbReference type="InterPro" id="IPR003593">
    <property type="entry name" value="AAA+_ATPase"/>
</dbReference>
<dbReference type="Proteomes" id="UP000248134">
    <property type="component" value="Unassembled WGS sequence"/>
</dbReference>
<evidence type="ECO:0000259" key="5">
    <source>
        <dbReference type="PROSITE" id="PS50893"/>
    </source>
</evidence>
<dbReference type="PANTHER" id="PTHR45772">
    <property type="entry name" value="CONSERVED COMPONENT OF ABC TRANSPORTER FOR NATURAL AMINO ACIDS-RELATED"/>
    <property type="match status" value="1"/>
</dbReference>
<dbReference type="GO" id="GO:0005886">
    <property type="term" value="C:plasma membrane"/>
    <property type="evidence" value="ECO:0007669"/>
    <property type="project" value="TreeGrafter"/>
</dbReference>
<dbReference type="SMART" id="SM00382">
    <property type="entry name" value="AAA"/>
    <property type="match status" value="1"/>
</dbReference>
<dbReference type="EMBL" id="QKQS01000023">
    <property type="protein sequence ID" value="PZA10248.1"/>
    <property type="molecule type" value="Genomic_DNA"/>
</dbReference>
<keyword evidence="2" id="KW-0547">Nucleotide-binding</keyword>